<dbReference type="EMBL" id="CP033932">
    <property type="protein sequence ID" value="AZB27424.1"/>
    <property type="molecule type" value="Genomic_DNA"/>
</dbReference>
<evidence type="ECO:0008006" key="4">
    <source>
        <dbReference type="Google" id="ProtNLM"/>
    </source>
</evidence>
<evidence type="ECO:0000256" key="1">
    <source>
        <dbReference type="SAM" id="Phobius"/>
    </source>
</evidence>
<evidence type="ECO:0000313" key="2">
    <source>
        <dbReference type="EMBL" id="AZB27424.1"/>
    </source>
</evidence>
<keyword evidence="1" id="KW-0812">Transmembrane</keyword>
<name>A0A3G6TM94_9FLAO</name>
<evidence type="ECO:0000313" key="3">
    <source>
        <dbReference type="Proteomes" id="UP000271193"/>
    </source>
</evidence>
<keyword evidence="1" id="KW-0472">Membrane</keyword>
<organism evidence="2 3">
    <name type="scientific">Chryseobacterium bernardetii</name>
    <dbReference type="NCBI Taxonomy" id="1241978"/>
    <lineage>
        <taxon>Bacteria</taxon>
        <taxon>Pseudomonadati</taxon>
        <taxon>Bacteroidota</taxon>
        <taxon>Flavobacteriia</taxon>
        <taxon>Flavobacteriales</taxon>
        <taxon>Weeksellaceae</taxon>
        <taxon>Chryseobacterium group</taxon>
        <taxon>Chryseobacterium</taxon>
    </lineage>
</organism>
<accession>A0A3G6TM94</accession>
<feature type="transmembrane region" description="Helical" evidence="1">
    <location>
        <begin position="9"/>
        <end position="30"/>
    </location>
</feature>
<reference evidence="3" key="1">
    <citation type="submission" date="2018-11" db="EMBL/GenBank/DDBJ databases">
        <title>Proposal to divide the Flavobacteriaceae and reorganize its genera based on Amino Acid Identity values calculated from whole genome sequences.</title>
        <authorList>
            <person name="Nicholson A.C."/>
            <person name="Gulvik C.A."/>
            <person name="Whitney A.M."/>
            <person name="Humrighouse B.W."/>
            <person name="Bell M."/>
            <person name="Holmes B."/>
            <person name="Steigerwalt A.G."/>
            <person name="Villarma A."/>
            <person name="Sheth M."/>
            <person name="Batra D."/>
            <person name="Pryor J."/>
            <person name="Bernardet J.-F."/>
            <person name="Hugo C."/>
            <person name="Kampfer P."/>
            <person name="Newman J."/>
            <person name="McQuiston J.R."/>
        </authorList>
    </citation>
    <scope>NUCLEOTIDE SEQUENCE [LARGE SCALE GENOMIC DNA]</scope>
    <source>
        <strain evidence="3">G0229</strain>
    </source>
</reference>
<keyword evidence="3" id="KW-1185">Reference proteome</keyword>
<dbReference type="KEGG" id="cben:EG339_23940"/>
<dbReference type="Proteomes" id="UP000271193">
    <property type="component" value="Chromosome"/>
</dbReference>
<keyword evidence="1" id="KW-1133">Transmembrane helix</keyword>
<dbReference type="AlphaFoldDB" id="A0A3G6TM94"/>
<proteinExistence type="predicted"/>
<sequence length="259" mass="29966">MNLKYFEYIVIYLSVLLVCVVAGTLARLSFLHKGGDEYTANIVFWSITAFSVLIYGIIILFLDVILIGIKKFIQKRKNSKNNMIKSVPANNLDEKIEEQETIINDNSSILFNEDSQENNLAQTSVLVNLESIRKVQRQEKQQIENQKLQIALDYTRNQFALYVTDESLDEICKSISLYSKQEEIPLHTSVVTKELSNLDLYHFGWNIWNHFKPIKQEQVSKLLKTVFVSLDDIDVDTIKSHLKDEPKKGTIKIQENLTY</sequence>
<feature type="transmembrane region" description="Helical" evidence="1">
    <location>
        <begin position="42"/>
        <end position="69"/>
    </location>
</feature>
<protein>
    <recommendedName>
        <fullName evidence="4">Mobilization protein</fullName>
    </recommendedName>
</protein>
<gene>
    <name evidence="2" type="ORF">EG339_23940</name>
</gene>